<dbReference type="InterPro" id="IPR036291">
    <property type="entry name" value="NAD(P)-bd_dom_sf"/>
</dbReference>
<dbReference type="PRINTS" id="PR00081">
    <property type="entry name" value="GDHRDH"/>
</dbReference>
<gene>
    <name evidence="2" type="ORF">DES40_1547</name>
</gene>
<dbReference type="FunFam" id="3.40.50.720:FF:000084">
    <property type="entry name" value="Short-chain dehydrogenase reductase"/>
    <property type="match status" value="1"/>
</dbReference>
<evidence type="ECO:0000313" key="2">
    <source>
        <dbReference type="EMBL" id="RKQ72208.1"/>
    </source>
</evidence>
<accession>A0A420WMD7</accession>
<sequence>MTIMQDFNLTDTNVLITGASSGLGRAMSIACSEAGANVALVGRNKEALEHTRSLLTPNNHHCFSYDVTESALYTELFNSIESQMGKLSGFVHSAGIEKSLPLKAGSAKHYEQIFDVNTTAALELSRFVLKKKYRAESVSIIFMSSIMAVVGAPTQMAYAASKGALVSAARCAALEYANKGARFNCISPGFVAGTPMSEELLEKLPPAAKEDLISSYPLGLGETTDISNAAIFLLSRASRWITGTNIMVDGGYSAR</sequence>
<dbReference type="Pfam" id="PF13561">
    <property type="entry name" value="adh_short_C2"/>
    <property type="match status" value="1"/>
</dbReference>
<dbReference type="AlphaFoldDB" id="A0A420WMD7"/>
<evidence type="ECO:0000313" key="3">
    <source>
        <dbReference type="Proteomes" id="UP000282211"/>
    </source>
</evidence>
<dbReference type="Gene3D" id="3.40.50.720">
    <property type="entry name" value="NAD(P)-binding Rossmann-like Domain"/>
    <property type="match status" value="1"/>
</dbReference>
<dbReference type="InParanoid" id="A0A420WMD7"/>
<dbReference type="InterPro" id="IPR002347">
    <property type="entry name" value="SDR_fam"/>
</dbReference>
<keyword evidence="3" id="KW-1185">Reference proteome</keyword>
<evidence type="ECO:0000256" key="1">
    <source>
        <dbReference type="ARBA" id="ARBA00006484"/>
    </source>
</evidence>
<dbReference type="RefSeq" id="WP_121100214.1">
    <property type="nucleotide sequence ID" value="NZ_RBII01000001.1"/>
</dbReference>
<dbReference type="PANTHER" id="PTHR42760">
    <property type="entry name" value="SHORT-CHAIN DEHYDROGENASES/REDUCTASES FAMILY MEMBER"/>
    <property type="match status" value="1"/>
</dbReference>
<comment type="similarity">
    <text evidence="1">Belongs to the short-chain dehydrogenases/reductases (SDR) family.</text>
</comment>
<comment type="caution">
    <text evidence="2">The sequence shown here is derived from an EMBL/GenBank/DDBJ whole genome shotgun (WGS) entry which is preliminary data.</text>
</comment>
<reference evidence="2 3" key="1">
    <citation type="submission" date="2018-10" db="EMBL/GenBank/DDBJ databases">
        <title>Genomic Encyclopedia of Type Strains, Phase IV (KMG-IV): sequencing the most valuable type-strain genomes for metagenomic binning, comparative biology and taxonomic classification.</title>
        <authorList>
            <person name="Goeker M."/>
        </authorList>
    </citation>
    <scope>NUCLEOTIDE SEQUENCE [LARGE SCALE GENOMIC DNA]</scope>
    <source>
        <strain evidence="2 3">DSM 22008</strain>
    </source>
</reference>
<dbReference type="Proteomes" id="UP000282211">
    <property type="component" value="Unassembled WGS sequence"/>
</dbReference>
<dbReference type="CDD" id="cd05233">
    <property type="entry name" value="SDR_c"/>
    <property type="match status" value="1"/>
</dbReference>
<dbReference type="SUPFAM" id="SSF51735">
    <property type="entry name" value="NAD(P)-binding Rossmann-fold domains"/>
    <property type="match status" value="1"/>
</dbReference>
<name>A0A420WMD7_9PROT</name>
<protein>
    <submittedName>
        <fullName evidence="2">NAD(P)-dependent dehydrogenase (Short-subunit alcohol dehydrogenase family)</fullName>
    </submittedName>
</protein>
<dbReference type="GO" id="GO:0016616">
    <property type="term" value="F:oxidoreductase activity, acting on the CH-OH group of donors, NAD or NADP as acceptor"/>
    <property type="evidence" value="ECO:0007669"/>
    <property type="project" value="TreeGrafter"/>
</dbReference>
<proteinExistence type="inferred from homology"/>
<dbReference type="OrthoDB" id="9803333at2"/>
<dbReference type="EMBL" id="RBII01000001">
    <property type="protein sequence ID" value="RKQ72208.1"/>
    <property type="molecule type" value="Genomic_DNA"/>
</dbReference>
<organism evidence="2 3">
    <name type="scientific">Litorimonas taeanensis</name>
    <dbReference type="NCBI Taxonomy" id="568099"/>
    <lineage>
        <taxon>Bacteria</taxon>
        <taxon>Pseudomonadati</taxon>
        <taxon>Pseudomonadota</taxon>
        <taxon>Alphaproteobacteria</taxon>
        <taxon>Maricaulales</taxon>
        <taxon>Robiginitomaculaceae</taxon>
    </lineage>
</organism>